<keyword evidence="10" id="KW-1185">Reference proteome</keyword>
<evidence type="ECO:0000259" key="8">
    <source>
        <dbReference type="Pfam" id="PF01850"/>
    </source>
</evidence>
<feature type="domain" description="PIN" evidence="8">
    <location>
        <begin position="9"/>
        <end position="93"/>
    </location>
</feature>
<dbReference type="Pfam" id="PF01850">
    <property type="entry name" value="PIN"/>
    <property type="match status" value="1"/>
</dbReference>
<dbReference type="AlphaFoldDB" id="F8A9K0"/>
<dbReference type="PANTHER" id="PTHR33653">
    <property type="entry name" value="RIBONUCLEASE VAPC2"/>
    <property type="match status" value="1"/>
</dbReference>
<reference evidence="9 10" key="2">
    <citation type="journal article" date="2012" name="Stand. Genomic Sci.">
        <title>Complete genome sequence of the thermophilic sulfate-reducing ocean bacterium Thermodesulfatator indicus type strain (CIR29812(T)).</title>
        <authorList>
            <person name="Anderson I."/>
            <person name="Saunders E."/>
            <person name="Lapidus A."/>
            <person name="Nolan M."/>
            <person name="Lucas S."/>
            <person name="Tice H."/>
            <person name="Del Rio T.G."/>
            <person name="Cheng J.F."/>
            <person name="Han C."/>
            <person name="Tapia R."/>
            <person name="Goodwin L.A."/>
            <person name="Pitluck S."/>
            <person name="Liolios K."/>
            <person name="Mavromatis K."/>
            <person name="Pagani I."/>
            <person name="Ivanova N."/>
            <person name="Mikhailova N."/>
            <person name="Pati A."/>
            <person name="Chen A."/>
            <person name="Palaniappan K."/>
            <person name="Land M."/>
            <person name="Hauser L."/>
            <person name="Jeffries C.D."/>
            <person name="Chang Y.J."/>
            <person name="Brambilla E.M."/>
            <person name="Rohde M."/>
            <person name="Spring S."/>
            <person name="Goker M."/>
            <person name="Detter J.C."/>
            <person name="Woyke T."/>
            <person name="Bristow J."/>
            <person name="Eisen J.A."/>
            <person name="Markowitz V."/>
            <person name="Hugenholtz P."/>
            <person name="Kyrpides N.C."/>
            <person name="Klenk H.P."/>
        </authorList>
    </citation>
    <scope>NUCLEOTIDE SEQUENCE [LARGE SCALE GENOMIC DNA]</scope>
    <source>
        <strain evidence="10">DSM 15286 / JCM 11887 / CIR29812</strain>
    </source>
</reference>
<proteinExistence type="inferred from homology"/>
<evidence type="ECO:0000256" key="5">
    <source>
        <dbReference type="ARBA" id="ARBA00022801"/>
    </source>
</evidence>
<accession>F8A9K0</accession>
<dbReference type="GO" id="GO:0016787">
    <property type="term" value="F:hydrolase activity"/>
    <property type="evidence" value="ECO:0007669"/>
    <property type="project" value="UniProtKB-KW"/>
</dbReference>
<evidence type="ECO:0000256" key="4">
    <source>
        <dbReference type="ARBA" id="ARBA00022723"/>
    </source>
</evidence>
<comment type="similarity">
    <text evidence="7">Belongs to the PINc/VapC protein family.</text>
</comment>
<evidence type="ECO:0000313" key="9">
    <source>
        <dbReference type="EMBL" id="AEH45226.1"/>
    </source>
</evidence>
<dbReference type="HOGENOM" id="CLU_118482_0_0_0"/>
<comment type="cofactor">
    <cofactor evidence="1">
        <name>Mg(2+)</name>
        <dbReference type="ChEBI" id="CHEBI:18420"/>
    </cofactor>
</comment>
<dbReference type="InterPro" id="IPR050556">
    <property type="entry name" value="Type_II_TA_system_RNase"/>
</dbReference>
<sequence length="109" mass="12719">MRLKNVFDKLERKNIALSAITLIELYYGALNKRELNKTKRALSEFNILSLNEEITEIAINLIETYSKSHGLKIPDALIASTAIYYDLSLWTYNIKDFRFIKNLSLFKDK</sequence>
<keyword evidence="5" id="KW-0378">Hydrolase</keyword>
<keyword evidence="3" id="KW-0540">Nuclease</keyword>
<keyword evidence="2" id="KW-1277">Toxin-antitoxin system</keyword>
<dbReference type="KEGG" id="tid:Thein_1360"/>
<evidence type="ECO:0000256" key="1">
    <source>
        <dbReference type="ARBA" id="ARBA00001946"/>
    </source>
</evidence>
<evidence type="ECO:0000313" key="10">
    <source>
        <dbReference type="Proteomes" id="UP000006793"/>
    </source>
</evidence>
<reference evidence="10" key="1">
    <citation type="submission" date="2011-04" db="EMBL/GenBank/DDBJ databases">
        <title>The complete genome of Thermodesulfatator indicus DSM 15286.</title>
        <authorList>
            <person name="Lucas S."/>
            <person name="Copeland A."/>
            <person name="Lapidus A."/>
            <person name="Bruce D."/>
            <person name="Goodwin L."/>
            <person name="Pitluck S."/>
            <person name="Peters L."/>
            <person name="Kyrpides N."/>
            <person name="Mavromatis K."/>
            <person name="Pagani I."/>
            <person name="Ivanova N."/>
            <person name="Saunders L."/>
            <person name="Detter J.C."/>
            <person name="Tapia R."/>
            <person name="Han C."/>
            <person name="Land M."/>
            <person name="Hauser L."/>
            <person name="Markowitz V."/>
            <person name="Cheng J.-F."/>
            <person name="Hugenholtz P."/>
            <person name="Woyke T."/>
            <person name="Wu D."/>
            <person name="Spring S."/>
            <person name="Schroeder M."/>
            <person name="Brambilla E."/>
            <person name="Klenk H.-P."/>
            <person name="Eisen J.A."/>
        </authorList>
    </citation>
    <scope>NUCLEOTIDE SEQUENCE [LARGE SCALE GENOMIC DNA]</scope>
    <source>
        <strain evidence="10">DSM 15286 / JCM 11887 / CIR29812</strain>
    </source>
</reference>
<dbReference type="GO" id="GO:0046872">
    <property type="term" value="F:metal ion binding"/>
    <property type="evidence" value="ECO:0007669"/>
    <property type="project" value="UniProtKB-KW"/>
</dbReference>
<dbReference type="eggNOG" id="COG1487">
    <property type="taxonomic scope" value="Bacteria"/>
</dbReference>
<evidence type="ECO:0000256" key="6">
    <source>
        <dbReference type="ARBA" id="ARBA00022842"/>
    </source>
</evidence>
<dbReference type="RefSeq" id="WP_013907968.1">
    <property type="nucleotide sequence ID" value="NC_015681.1"/>
</dbReference>
<evidence type="ECO:0000256" key="3">
    <source>
        <dbReference type="ARBA" id="ARBA00022722"/>
    </source>
</evidence>
<dbReference type="InParanoid" id="F8A9K0"/>
<protein>
    <submittedName>
        <fullName evidence="9">PilT protein domain protein</fullName>
    </submittedName>
</protein>
<dbReference type="CDD" id="cd18741">
    <property type="entry name" value="PIN_VapC4-5_FitB-like"/>
    <property type="match status" value="1"/>
</dbReference>
<dbReference type="PANTHER" id="PTHR33653:SF1">
    <property type="entry name" value="RIBONUCLEASE VAPC2"/>
    <property type="match status" value="1"/>
</dbReference>
<dbReference type="STRING" id="667014.Thein_1360"/>
<gene>
    <name evidence="9" type="ordered locus">Thein_1360</name>
</gene>
<dbReference type="Proteomes" id="UP000006793">
    <property type="component" value="Chromosome"/>
</dbReference>
<keyword evidence="6" id="KW-0460">Magnesium</keyword>
<dbReference type="PaxDb" id="667014-Thein_1360"/>
<dbReference type="InterPro" id="IPR002716">
    <property type="entry name" value="PIN_dom"/>
</dbReference>
<name>F8A9K0_THEID</name>
<dbReference type="SUPFAM" id="SSF88723">
    <property type="entry name" value="PIN domain-like"/>
    <property type="match status" value="1"/>
</dbReference>
<evidence type="ECO:0000256" key="7">
    <source>
        <dbReference type="ARBA" id="ARBA00038093"/>
    </source>
</evidence>
<evidence type="ECO:0000256" key="2">
    <source>
        <dbReference type="ARBA" id="ARBA00022649"/>
    </source>
</evidence>
<organism evidence="9 10">
    <name type="scientific">Thermodesulfatator indicus (strain DSM 15286 / JCM 11887 / CIR29812)</name>
    <dbReference type="NCBI Taxonomy" id="667014"/>
    <lineage>
        <taxon>Bacteria</taxon>
        <taxon>Pseudomonadati</taxon>
        <taxon>Thermodesulfobacteriota</taxon>
        <taxon>Thermodesulfobacteria</taxon>
        <taxon>Thermodesulfobacteriales</taxon>
        <taxon>Thermodesulfatatoraceae</taxon>
        <taxon>Thermodesulfatator</taxon>
    </lineage>
</organism>
<dbReference type="EMBL" id="CP002683">
    <property type="protein sequence ID" value="AEH45226.1"/>
    <property type="molecule type" value="Genomic_DNA"/>
</dbReference>
<dbReference type="Gene3D" id="3.40.50.1010">
    <property type="entry name" value="5'-nuclease"/>
    <property type="match status" value="1"/>
</dbReference>
<dbReference type="InterPro" id="IPR029060">
    <property type="entry name" value="PIN-like_dom_sf"/>
</dbReference>
<dbReference type="GO" id="GO:0004518">
    <property type="term" value="F:nuclease activity"/>
    <property type="evidence" value="ECO:0007669"/>
    <property type="project" value="UniProtKB-KW"/>
</dbReference>
<keyword evidence="4" id="KW-0479">Metal-binding</keyword>